<organism evidence="2 3">
    <name type="scientific">Caldimonas aquatica</name>
    <dbReference type="NCBI Taxonomy" id="376175"/>
    <lineage>
        <taxon>Bacteria</taxon>
        <taxon>Pseudomonadati</taxon>
        <taxon>Pseudomonadota</taxon>
        <taxon>Betaproteobacteria</taxon>
        <taxon>Burkholderiales</taxon>
        <taxon>Sphaerotilaceae</taxon>
        <taxon>Caldimonas</taxon>
    </lineage>
</organism>
<feature type="compositionally biased region" description="Basic residues" evidence="1">
    <location>
        <begin position="1"/>
        <end position="12"/>
    </location>
</feature>
<dbReference type="Proteomes" id="UP001163266">
    <property type="component" value="Chromosome"/>
</dbReference>
<accession>A0ABY6MV76</accession>
<evidence type="ECO:0000256" key="1">
    <source>
        <dbReference type="SAM" id="MobiDB-lite"/>
    </source>
</evidence>
<name>A0ABY6MV76_9BURK</name>
<sequence length="96" mass="11075">MSLKPSRPHRPRERVSREAPHPGARRATGQTTVDQAQKRVPRLPHERDESADSQTLMEPEQSEVMRQAQQDVERGLQDTSKGEATDAVYRRNFRKE</sequence>
<proteinExistence type="predicted"/>
<evidence type="ECO:0000313" key="3">
    <source>
        <dbReference type="Proteomes" id="UP001163266"/>
    </source>
</evidence>
<feature type="region of interest" description="Disordered" evidence="1">
    <location>
        <begin position="1"/>
        <end position="96"/>
    </location>
</feature>
<keyword evidence="3" id="KW-1185">Reference proteome</keyword>
<protein>
    <submittedName>
        <fullName evidence="2">Uncharacterized protein</fullName>
    </submittedName>
</protein>
<reference evidence="2" key="1">
    <citation type="submission" date="2022-10" db="EMBL/GenBank/DDBJ databases">
        <title>Complete genome sequence of Schlegelella aquatica LMG 23380.</title>
        <authorList>
            <person name="Musilova J."/>
            <person name="Kourilova X."/>
            <person name="Bezdicek M."/>
            <person name="Hermankova K."/>
            <person name="Obruca S."/>
            <person name="Sedlar K."/>
        </authorList>
    </citation>
    <scope>NUCLEOTIDE SEQUENCE</scope>
    <source>
        <strain evidence="2">LMG 23380</strain>
    </source>
</reference>
<feature type="compositionally biased region" description="Basic and acidic residues" evidence="1">
    <location>
        <begin position="71"/>
        <end position="84"/>
    </location>
</feature>
<dbReference type="RefSeq" id="WP_264893659.1">
    <property type="nucleotide sequence ID" value="NZ_CP110257.1"/>
</dbReference>
<gene>
    <name evidence="2" type="ORF">OMP39_04825</name>
</gene>
<evidence type="ECO:0000313" key="2">
    <source>
        <dbReference type="EMBL" id="UZD55906.1"/>
    </source>
</evidence>
<dbReference type="EMBL" id="CP110257">
    <property type="protein sequence ID" value="UZD55906.1"/>
    <property type="molecule type" value="Genomic_DNA"/>
</dbReference>